<feature type="region of interest" description="Disordered" evidence="1">
    <location>
        <begin position="143"/>
        <end position="231"/>
    </location>
</feature>
<evidence type="ECO:0000256" key="1">
    <source>
        <dbReference type="SAM" id="MobiDB-lite"/>
    </source>
</evidence>
<feature type="compositionally biased region" description="Basic and acidic residues" evidence="1">
    <location>
        <begin position="206"/>
        <end position="215"/>
    </location>
</feature>
<evidence type="ECO:0000313" key="2">
    <source>
        <dbReference type="Ensembl" id="ENSNGAP00000000224.1"/>
    </source>
</evidence>
<dbReference type="Pfam" id="PF15768">
    <property type="entry name" value="CC190"/>
    <property type="match status" value="1"/>
</dbReference>
<accession>A0A8C6W1D0</accession>
<dbReference type="PANTHER" id="PTHR36871:SF1">
    <property type="entry name" value="COILED-COIL DOMAIN-CONTAINING PROTEIN 190"/>
    <property type="match status" value="1"/>
</dbReference>
<dbReference type="AlphaFoldDB" id="A0A8C6W1D0"/>
<reference evidence="2" key="1">
    <citation type="submission" date="2025-08" db="UniProtKB">
        <authorList>
            <consortium name="Ensembl"/>
        </authorList>
    </citation>
    <scope>IDENTIFICATION</scope>
</reference>
<sequence length="287" mass="31956">TDRNMVRGPLYKQFDLERKNARQAEARLSLSLQRLEDICLYHMKSLAREQRQLQKELQRLQQADITKKKFSSYLSSGIQTRPKDVLTSSPQSRQRHVVSEPKMRALATNMTQEIKAKTQVPPLHAADIKDPMRNQEHLGFQNDRTGCFTEENPQAQEKESANPPEGTDPTQDISVPCYSQEVSTNTEDGPTSSLAGKCGSASADETGSKDVDLKPSGDAGEQNLPSSVECSGGFKGESTKLTFLELFEKAKNAHYLRHRVPPESERLLSIGEIFGHGDFSLPRAGQL</sequence>
<dbReference type="Proteomes" id="UP000694381">
    <property type="component" value="Unassembled WGS sequence"/>
</dbReference>
<name>A0A8C6W1D0_NANGA</name>
<organism evidence="2 3">
    <name type="scientific">Nannospalax galili</name>
    <name type="common">Northern Israeli blind subterranean mole rat</name>
    <name type="synonym">Spalax galili</name>
    <dbReference type="NCBI Taxonomy" id="1026970"/>
    <lineage>
        <taxon>Eukaryota</taxon>
        <taxon>Metazoa</taxon>
        <taxon>Chordata</taxon>
        <taxon>Craniata</taxon>
        <taxon>Vertebrata</taxon>
        <taxon>Euteleostomi</taxon>
        <taxon>Mammalia</taxon>
        <taxon>Eutheria</taxon>
        <taxon>Euarchontoglires</taxon>
        <taxon>Glires</taxon>
        <taxon>Rodentia</taxon>
        <taxon>Myomorpha</taxon>
        <taxon>Muroidea</taxon>
        <taxon>Spalacidae</taxon>
        <taxon>Spalacinae</taxon>
        <taxon>Nannospalax</taxon>
    </lineage>
</organism>
<reference evidence="2" key="2">
    <citation type="submission" date="2025-09" db="UniProtKB">
        <authorList>
            <consortium name="Ensembl"/>
        </authorList>
    </citation>
    <scope>IDENTIFICATION</scope>
</reference>
<gene>
    <name evidence="2" type="primary">Ccdc190</name>
</gene>
<dbReference type="PANTHER" id="PTHR36871">
    <property type="entry name" value="COILED-COIL DOMAIN-CONTAINING PROTEIN 190"/>
    <property type="match status" value="1"/>
</dbReference>
<dbReference type="OMA" id="KVRNAHY"/>
<protein>
    <submittedName>
        <fullName evidence="2">Coiled-coil domain containing 190</fullName>
    </submittedName>
</protein>
<feature type="region of interest" description="Disordered" evidence="1">
    <location>
        <begin position="80"/>
        <end position="101"/>
    </location>
</feature>
<dbReference type="InterPro" id="IPR031525">
    <property type="entry name" value="CC190"/>
</dbReference>
<feature type="compositionally biased region" description="Polar residues" evidence="1">
    <location>
        <begin position="180"/>
        <end position="194"/>
    </location>
</feature>
<proteinExistence type="predicted"/>
<evidence type="ECO:0000313" key="3">
    <source>
        <dbReference type="Proteomes" id="UP000694381"/>
    </source>
</evidence>
<keyword evidence="3" id="KW-1185">Reference proteome</keyword>
<dbReference type="Ensembl" id="ENSNGAT00000000229.1">
    <property type="protein sequence ID" value="ENSNGAP00000000224.1"/>
    <property type="gene ID" value="ENSNGAG00000000184.1"/>
</dbReference>
<dbReference type="GeneTree" id="ENSGT00390000014067"/>